<dbReference type="RefSeq" id="WP_038987586.1">
    <property type="nucleotide sequence ID" value="NZ_FNYS01000002.1"/>
</dbReference>
<dbReference type="GeneID" id="82256117"/>
<dbReference type="EMBL" id="FNYS01000002">
    <property type="protein sequence ID" value="SEI64820.1"/>
    <property type="molecule type" value="Genomic_DNA"/>
</dbReference>
<dbReference type="EMBL" id="LQNU01000053">
    <property type="protein sequence ID" value="KZE81409.1"/>
    <property type="molecule type" value="Genomic_DNA"/>
</dbReference>
<evidence type="ECO:0000313" key="2">
    <source>
        <dbReference type="EMBL" id="KZE81409.1"/>
    </source>
</evidence>
<dbReference type="InterPro" id="IPR036709">
    <property type="entry name" value="Autotransporte_beta_dom_sf"/>
</dbReference>
<dbReference type="AlphaFoldDB" id="A0A161S849"/>
<accession>A0A161S849</accession>
<evidence type="ECO:0000313" key="4">
    <source>
        <dbReference type="Proteomes" id="UP000076630"/>
    </source>
</evidence>
<dbReference type="OrthoDB" id="768080at2"/>
<evidence type="ECO:0000256" key="1">
    <source>
        <dbReference type="SAM" id="SignalP"/>
    </source>
</evidence>
<name>A0A161S849_9FLAO</name>
<dbReference type="Proteomes" id="UP000183077">
    <property type="component" value="Unassembled WGS sequence"/>
</dbReference>
<dbReference type="InterPro" id="IPR021958">
    <property type="entry name" value="DUF3575"/>
</dbReference>
<keyword evidence="4" id="KW-1185">Reference proteome</keyword>
<sequence length="185" mass="20626">MKKLCLVLLLLVGTIGARAQAVNEVKINVFNTLALASVELGYEHFIGHNQSIGANFNINDRFSYHKEKGGKNQKFNTNSLVVNYNYYFGGKNGEHGSGYVVSPFLKYRFGDFKEDLWSAGDNIAITHKTDMDSFIFGVAGGYKWTLGDSFTINPFASISRNFSSEVNDRFSAIEFNAGVNLGYRF</sequence>
<feature type="signal peptide" evidence="1">
    <location>
        <begin position="1"/>
        <end position="19"/>
    </location>
</feature>
<dbReference type="SUPFAM" id="SSF103515">
    <property type="entry name" value="Autotransporter"/>
    <property type="match status" value="1"/>
</dbReference>
<organism evidence="2 4">
    <name type="scientific">Myroides marinus</name>
    <dbReference type="NCBI Taxonomy" id="703342"/>
    <lineage>
        <taxon>Bacteria</taxon>
        <taxon>Pseudomonadati</taxon>
        <taxon>Bacteroidota</taxon>
        <taxon>Flavobacteriia</taxon>
        <taxon>Flavobacteriales</taxon>
        <taxon>Flavobacteriaceae</taxon>
        <taxon>Myroides</taxon>
    </lineage>
</organism>
<evidence type="ECO:0000313" key="5">
    <source>
        <dbReference type="Proteomes" id="UP000183077"/>
    </source>
</evidence>
<reference evidence="2 4" key="1">
    <citation type="submission" date="2016-01" db="EMBL/GenBank/DDBJ databases">
        <title>Whole genome sequencing of Myroides marinus L41.</title>
        <authorList>
            <person name="Hong K.W."/>
        </authorList>
    </citation>
    <scope>NUCLEOTIDE SEQUENCE [LARGE SCALE GENOMIC DNA]</scope>
    <source>
        <strain evidence="2 4">L41</strain>
    </source>
</reference>
<keyword evidence="1" id="KW-0732">Signal</keyword>
<protein>
    <submittedName>
        <fullName evidence="2">Autotransporter</fullName>
    </submittedName>
</protein>
<dbReference type="Proteomes" id="UP000076630">
    <property type="component" value="Unassembled WGS sequence"/>
</dbReference>
<reference evidence="3 5" key="2">
    <citation type="submission" date="2016-10" db="EMBL/GenBank/DDBJ databases">
        <authorList>
            <person name="de Groot N.N."/>
        </authorList>
    </citation>
    <scope>NUCLEOTIDE SEQUENCE [LARGE SCALE GENOMIC DNA]</scope>
    <source>
        <strain evidence="3 5">DSM 23048</strain>
    </source>
</reference>
<feature type="chain" id="PRO_5015051622" evidence="1">
    <location>
        <begin position="20"/>
        <end position="185"/>
    </location>
</feature>
<proteinExistence type="predicted"/>
<dbReference type="Pfam" id="PF12099">
    <property type="entry name" value="DUF3575"/>
    <property type="match status" value="1"/>
</dbReference>
<gene>
    <name evidence="2" type="ORF">AV926_08995</name>
    <name evidence="3" type="ORF">SAMN04488018_102427</name>
</gene>
<evidence type="ECO:0000313" key="3">
    <source>
        <dbReference type="EMBL" id="SEI64820.1"/>
    </source>
</evidence>